<dbReference type="GO" id="GO:0044547">
    <property type="term" value="F:DNA topoisomerase binding"/>
    <property type="evidence" value="ECO:0007669"/>
    <property type="project" value="TreeGrafter"/>
</dbReference>
<dbReference type="GO" id="GO:0005634">
    <property type="term" value="C:nucleus"/>
    <property type="evidence" value="ECO:0007669"/>
    <property type="project" value="TreeGrafter"/>
</dbReference>
<evidence type="ECO:0000313" key="2">
    <source>
        <dbReference type="Proteomes" id="UP000095283"/>
    </source>
</evidence>
<feature type="domain" description="Mos1 transposase HTH" evidence="1">
    <location>
        <begin position="5"/>
        <end position="54"/>
    </location>
</feature>
<dbReference type="AlphaFoldDB" id="A0A1I7XDT5"/>
<dbReference type="Proteomes" id="UP000095283">
    <property type="component" value="Unplaced"/>
</dbReference>
<dbReference type="GO" id="GO:0000014">
    <property type="term" value="F:single-stranded DNA endodeoxyribonuclease activity"/>
    <property type="evidence" value="ECO:0007669"/>
    <property type="project" value="TreeGrafter"/>
</dbReference>
<accession>A0A1I7XDT5</accession>
<organism evidence="2 3">
    <name type="scientific">Heterorhabditis bacteriophora</name>
    <name type="common">Entomopathogenic nematode worm</name>
    <dbReference type="NCBI Taxonomy" id="37862"/>
    <lineage>
        <taxon>Eukaryota</taxon>
        <taxon>Metazoa</taxon>
        <taxon>Ecdysozoa</taxon>
        <taxon>Nematoda</taxon>
        <taxon>Chromadorea</taxon>
        <taxon>Rhabditida</taxon>
        <taxon>Rhabditina</taxon>
        <taxon>Rhabditomorpha</taxon>
        <taxon>Strongyloidea</taxon>
        <taxon>Heterorhabditidae</taxon>
        <taxon>Heterorhabditis</taxon>
    </lineage>
</organism>
<dbReference type="GO" id="GO:0031297">
    <property type="term" value="P:replication fork processing"/>
    <property type="evidence" value="ECO:0007669"/>
    <property type="project" value="TreeGrafter"/>
</dbReference>
<evidence type="ECO:0000313" key="3">
    <source>
        <dbReference type="WBParaSite" id="Hba_15504"/>
    </source>
</evidence>
<dbReference type="GO" id="GO:0044774">
    <property type="term" value="P:mitotic DNA integrity checkpoint signaling"/>
    <property type="evidence" value="ECO:0007669"/>
    <property type="project" value="TreeGrafter"/>
</dbReference>
<dbReference type="GO" id="GO:0000729">
    <property type="term" value="P:DNA double-strand break processing"/>
    <property type="evidence" value="ECO:0007669"/>
    <property type="project" value="TreeGrafter"/>
</dbReference>
<keyword evidence="2" id="KW-1185">Reference proteome</keyword>
<dbReference type="GO" id="GO:0035861">
    <property type="term" value="C:site of double-strand break"/>
    <property type="evidence" value="ECO:0007669"/>
    <property type="project" value="TreeGrafter"/>
</dbReference>
<dbReference type="GO" id="GO:0042800">
    <property type="term" value="F:histone H3K4 methyltransferase activity"/>
    <property type="evidence" value="ECO:0007669"/>
    <property type="project" value="TreeGrafter"/>
</dbReference>
<dbReference type="Gene3D" id="1.10.10.1450">
    <property type="match status" value="1"/>
</dbReference>
<name>A0A1I7XDT5_HETBA</name>
<dbReference type="GO" id="GO:0046975">
    <property type="term" value="F:histone H3K36 methyltransferase activity"/>
    <property type="evidence" value="ECO:0007669"/>
    <property type="project" value="TreeGrafter"/>
</dbReference>
<dbReference type="InterPro" id="IPR041426">
    <property type="entry name" value="Mos1_HTH"/>
</dbReference>
<dbReference type="GO" id="GO:0003697">
    <property type="term" value="F:single-stranded DNA binding"/>
    <property type="evidence" value="ECO:0007669"/>
    <property type="project" value="TreeGrafter"/>
</dbReference>
<dbReference type="InterPro" id="IPR052709">
    <property type="entry name" value="Transposase-MT_Hybrid"/>
</dbReference>
<dbReference type="GO" id="GO:0006303">
    <property type="term" value="P:double-strand break repair via nonhomologous end joining"/>
    <property type="evidence" value="ECO:0007669"/>
    <property type="project" value="TreeGrafter"/>
</dbReference>
<dbReference type="PANTHER" id="PTHR46060:SF2">
    <property type="entry name" value="HISTONE-LYSINE N-METHYLTRANSFERASE SETMAR"/>
    <property type="match status" value="1"/>
</dbReference>
<protein>
    <submittedName>
        <fullName evidence="3">HTH_48 domain-containing protein</fullName>
    </submittedName>
</protein>
<evidence type="ECO:0000259" key="1">
    <source>
        <dbReference type="Pfam" id="PF17906"/>
    </source>
</evidence>
<reference evidence="3" key="1">
    <citation type="submission" date="2016-11" db="UniProtKB">
        <authorList>
            <consortium name="WormBaseParasite"/>
        </authorList>
    </citation>
    <scope>IDENTIFICATION</scope>
</reference>
<dbReference type="GO" id="GO:0015074">
    <property type="term" value="P:DNA integration"/>
    <property type="evidence" value="ECO:0007669"/>
    <property type="project" value="TreeGrafter"/>
</dbReference>
<dbReference type="WBParaSite" id="Hba_15504">
    <property type="protein sequence ID" value="Hba_15504"/>
    <property type="gene ID" value="Hba_15504"/>
</dbReference>
<dbReference type="GO" id="GO:0000793">
    <property type="term" value="C:condensed chromosome"/>
    <property type="evidence" value="ECO:0007669"/>
    <property type="project" value="TreeGrafter"/>
</dbReference>
<dbReference type="Pfam" id="PF17906">
    <property type="entry name" value="HTH_48"/>
    <property type="match status" value="1"/>
</dbReference>
<sequence length="68" mass="7958">MSHQKLHIRYCILHEFQQGKNAAEAFKSTCSVLGEAVLSHRTCRFWFRRFKAGDFDVSDRQHFGTPQT</sequence>
<proteinExistence type="predicted"/>
<dbReference type="GO" id="GO:0003690">
    <property type="term" value="F:double-stranded DNA binding"/>
    <property type="evidence" value="ECO:0007669"/>
    <property type="project" value="TreeGrafter"/>
</dbReference>
<dbReference type="PANTHER" id="PTHR46060">
    <property type="entry name" value="MARINER MOS1 TRANSPOSASE-LIKE PROTEIN"/>
    <property type="match status" value="1"/>
</dbReference>